<accession>A0A8J3P8H1</accession>
<evidence type="ECO:0000313" key="1">
    <source>
        <dbReference type="EMBL" id="GIG07383.1"/>
    </source>
</evidence>
<protein>
    <recommendedName>
        <fullName evidence="3">Adhesin domain-containing protein</fullName>
    </recommendedName>
</protein>
<dbReference type="EMBL" id="BONI01000034">
    <property type="protein sequence ID" value="GIG07383.1"/>
    <property type="molecule type" value="Genomic_DNA"/>
</dbReference>
<name>A0A8J3P8H1_9ACTN</name>
<keyword evidence="2" id="KW-1185">Reference proteome</keyword>
<gene>
    <name evidence="1" type="ORF">Cco03nite_40830</name>
</gene>
<proteinExistence type="predicted"/>
<dbReference type="RefSeq" id="WP_203693731.1">
    <property type="nucleotide sequence ID" value="NZ_BAAALC010000012.1"/>
</dbReference>
<evidence type="ECO:0000313" key="2">
    <source>
        <dbReference type="Proteomes" id="UP000630887"/>
    </source>
</evidence>
<evidence type="ECO:0008006" key="3">
    <source>
        <dbReference type="Google" id="ProtNLM"/>
    </source>
</evidence>
<dbReference type="Proteomes" id="UP000630887">
    <property type="component" value="Unassembled WGS sequence"/>
</dbReference>
<dbReference type="PROSITE" id="PS51257">
    <property type="entry name" value="PROKAR_LIPOPROTEIN"/>
    <property type="match status" value="1"/>
</dbReference>
<comment type="caution">
    <text evidence="1">The sequence shown here is derived from an EMBL/GenBank/DDBJ whole genome shotgun (WGS) entry which is preliminary data.</text>
</comment>
<organism evidence="1 2">
    <name type="scientific">Catellatospora coxensis</name>
    <dbReference type="NCBI Taxonomy" id="310354"/>
    <lineage>
        <taxon>Bacteria</taxon>
        <taxon>Bacillati</taxon>
        <taxon>Actinomycetota</taxon>
        <taxon>Actinomycetes</taxon>
        <taxon>Micromonosporales</taxon>
        <taxon>Micromonosporaceae</taxon>
        <taxon>Catellatospora</taxon>
    </lineage>
</organism>
<dbReference type="AlphaFoldDB" id="A0A8J3P8H1"/>
<reference evidence="1 2" key="1">
    <citation type="submission" date="2021-01" db="EMBL/GenBank/DDBJ databases">
        <title>Whole genome shotgun sequence of Catellatospora coxensis NBRC 107359.</title>
        <authorList>
            <person name="Komaki H."/>
            <person name="Tamura T."/>
        </authorList>
    </citation>
    <scope>NUCLEOTIDE SEQUENCE [LARGE SCALE GENOMIC DNA]</scope>
    <source>
        <strain evidence="1 2">NBRC 107359</strain>
    </source>
</reference>
<sequence length="236" mass="24110">MRARTVLAGLTLTLLATGCVPWHDGDEGRDGLGREHAVSAERGDLDAAALTVVSGATTLAVRAADLGGDLYRISTPDGSRIAPDVVESGGRHQLHLRDTGEHGPAAVEILLDQRVRWDLRFSGGANETLVDLGGGRVAGMDFTAGSARIEAVLPRPEGPVTVRMAGGSSDFVVRAPDGVPVRVTAGGGAANVTVDGARRSGIAGGTVFAPAGWDAAADRYDVDAVAGVASLTVSRR</sequence>